<dbReference type="FunFam" id="3.90.550.10:FF:000003">
    <property type="entry name" value="2-C-methyl-D-erythritol 4-phosphate cytidylyltransferase"/>
    <property type="match status" value="1"/>
</dbReference>
<keyword evidence="4 7" id="KW-0808">Transferase</keyword>
<reference evidence="8" key="1">
    <citation type="submission" date="2003-11" db="EMBL/GenBank/DDBJ databases">
        <authorList>
            <person name="Heidelberg J.F."/>
            <person name="Eisen J.A."/>
            <person name="Nelson W.C."/>
            <person name="DeLong E.F."/>
        </authorList>
    </citation>
    <scope>NUCLEOTIDE SEQUENCE</scope>
</reference>
<feature type="site" description="Positions MEP for the nucleophilic attack" evidence="7">
    <location>
        <position position="160"/>
    </location>
</feature>
<dbReference type="Pfam" id="PF01128">
    <property type="entry name" value="IspD"/>
    <property type="match status" value="1"/>
</dbReference>
<evidence type="ECO:0000256" key="4">
    <source>
        <dbReference type="ARBA" id="ARBA00022679"/>
    </source>
</evidence>
<feature type="site" description="Positions MEP for the nucleophilic attack" evidence="7">
    <location>
        <position position="214"/>
    </location>
</feature>
<organism evidence="8">
    <name type="scientific">uncultured marine bacterium 577</name>
    <dbReference type="NCBI Taxonomy" id="257398"/>
    <lineage>
        <taxon>Bacteria</taxon>
        <taxon>environmental samples</taxon>
    </lineage>
</organism>
<dbReference type="EMBL" id="AY458645">
    <property type="protein sequence ID" value="AAR38059.1"/>
    <property type="molecule type" value="Genomic_DNA"/>
</dbReference>
<protein>
    <recommendedName>
        <fullName evidence="7">2-C-methyl-D-erythritol 4-phosphate cytidylyltransferase</fullName>
        <ecNumber evidence="7">2.7.7.60</ecNumber>
    </recommendedName>
    <alternativeName>
        <fullName evidence="7">4-diphosphocytidyl-2C-methyl-D-erythritol synthase</fullName>
    </alternativeName>
    <alternativeName>
        <fullName evidence="7">MEP cytidylyltransferase</fullName>
        <shortName evidence="7">MCT</shortName>
    </alternativeName>
</protein>
<evidence type="ECO:0000256" key="3">
    <source>
        <dbReference type="ARBA" id="ARBA00009789"/>
    </source>
</evidence>
<evidence type="ECO:0000256" key="2">
    <source>
        <dbReference type="ARBA" id="ARBA00004787"/>
    </source>
</evidence>
<feature type="site" description="Transition state stabilizer" evidence="7">
    <location>
        <position position="16"/>
    </location>
</feature>
<evidence type="ECO:0000256" key="5">
    <source>
        <dbReference type="ARBA" id="ARBA00022695"/>
    </source>
</evidence>
<dbReference type="HAMAP" id="MF_00108">
    <property type="entry name" value="IspD"/>
    <property type="match status" value="1"/>
</dbReference>
<sequence length="240" mass="26458">MSKFFALIPAAGSGSRMGNSLPKQYLALAGRPMIYHAVHTLCVSPEIANVFVILSPEDREWLKYDWSEFSSKLVVFNCGGETRATSILNGLKAASEKSLIGNGDWVMVHDAARPCLSEELLKKLMDELSDDEIGGLLAVPLSDTLKRGGTNNRVQKTEPRKGLWQAQTPQMFRYKLLLDALCKPDSITMTDDASAVEALDLCPKLVLGDVSNIKITYPKDLVLAELILRAQNGENYDKQD</sequence>
<dbReference type="GO" id="GO:0050518">
    <property type="term" value="F:2-C-methyl-D-erythritol 4-phosphate cytidylyltransferase activity"/>
    <property type="evidence" value="ECO:0007669"/>
    <property type="project" value="UniProtKB-UniRule"/>
</dbReference>
<dbReference type="InterPro" id="IPR029044">
    <property type="entry name" value="Nucleotide-diphossugar_trans"/>
</dbReference>
<dbReference type="InterPro" id="IPR001228">
    <property type="entry name" value="IspD"/>
</dbReference>
<keyword evidence="5 7" id="KW-0548">Nucleotidyltransferase</keyword>
<dbReference type="InterPro" id="IPR018294">
    <property type="entry name" value="ISPD_synthase_CS"/>
</dbReference>
<comment type="catalytic activity">
    <reaction evidence="1 7">
        <text>2-C-methyl-D-erythritol 4-phosphate + CTP + H(+) = 4-CDP-2-C-methyl-D-erythritol + diphosphate</text>
        <dbReference type="Rhea" id="RHEA:13429"/>
        <dbReference type="ChEBI" id="CHEBI:15378"/>
        <dbReference type="ChEBI" id="CHEBI:33019"/>
        <dbReference type="ChEBI" id="CHEBI:37563"/>
        <dbReference type="ChEBI" id="CHEBI:57823"/>
        <dbReference type="ChEBI" id="CHEBI:58262"/>
        <dbReference type="EC" id="2.7.7.60"/>
    </reaction>
</comment>
<comment type="function">
    <text evidence="7">Catalyzes the formation of 4-diphosphocytidyl-2-C-methyl-D-erythritol from CTP and 2-C-methyl-D-erythritol 4-phosphate (MEP).</text>
</comment>
<feature type="site" description="Transition state stabilizer" evidence="7">
    <location>
        <position position="23"/>
    </location>
</feature>
<dbReference type="InterPro" id="IPR034683">
    <property type="entry name" value="IspD/TarI"/>
</dbReference>
<keyword evidence="6 7" id="KW-0414">Isoprene biosynthesis</keyword>
<evidence type="ECO:0000256" key="1">
    <source>
        <dbReference type="ARBA" id="ARBA00001282"/>
    </source>
</evidence>
<accession>Q6SG03</accession>
<gene>
    <name evidence="7 8" type="primary">ispD</name>
    <name evidence="8" type="ORF">MBMO_EBAC080-L12H07.8</name>
</gene>
<comment type="similarity">
    <text evidence="3 7">Belongs to the IspD/TarI cytidylyltransferase family. IspD subfamily.</text>
</comment>
<dbReference type="SUPFAM" id="SSF53448">
    <property type="entry name" value="Nucleotide-diphospho-sugar transferases"/>
    <property type="match status" value="1"/>
</dbReference>
<dbReference type="PROSITE" id="PS01295">
    <property type="entry name" value="ISPD"/>
    <property type="match status" value="1"/>
</dbReference>
<reference evidence="8" key="2">
    <citation type="submission" date="2003-12" db="EMBL/GenBank/DDBJ databases">
        <title>Monterey Bay Coastal Ocean Microbial Observatory environmental clone sequencing.</title>
        <authorList>
            <person name="DeLong E.F."/>
        </authorList>
    </citation>
    <scope>NUCLEOTIDE SEQUENCE</scope>
</reference>
<dbReference type="InterPro" id="IPR050088">
    <property type="entry name" value="IspD/TarI_cytidylyltransf_bact"/>
</dbReference>
<dbReference type="PANTHER" id="PTHR32125">
    <property type="entry name" value="2-C-METHYL-D-ERYTHRITOL 4-PHOSPHATE CYTIDYLYLTRANSFERASE, CHLOROPLASTIC"/>
    <property type="match status" value="1"/>
</dbReference>
<evidence type="ECO:0000313" key="8">
    <source>
        <dbReference type="EMBL" id="AAR38059.1"/>
    </source>
</evidence>
<name>Q6SG03_9BACT</name>
<comment type="pathway">
    <text evidence="2 7">Isoprenoid biosynthesis; isopentenyl diphosphate biosynthesis via DXP pathway; isopentenyl diphosphate from 1-deoxy-D-xylulose 5-phosphate: step 2/6.</text>
</comment>
<evidence type="ECO:0000256" key="7">
    <source>
        <dbReference type="HAMAP-Rule" id="MF_00108"/>
    </source>
</evidence>
<dbReference type="GO" id="GO:0019288">
    <property type="term" value="P:isopentenyl diphosphate biosynthetic process, methylerythritol 4-phosphate pathway"/>
    <property type="evidence" value="ECO:0007669"/>
    <property type="project" value="UniProtKB-UniRule"/>
</dbReference>
<dbReference type="CDD" id="cd02516">
    <property type="entry name" value="CDP-ME_synthetase"/>
    <property type="match status" value="1"/>
</dbReference>
<evidence type="ECO:0000256" key="6">
    <source>
        <dbReference type="ARBA" id="ARBA00023229"/>
    </source>
</evidence>
<dbReference type="PANTHER" id="PTHR32125:SF4">
    <property type="entry name" value="2-C-METHYL-D-ERYTHRITOL 4-PHOSPHATE CYTIDYLYLTRANSFERASE, CHLOROPLASTIC"/>
    <property type="match status" value="1"/>
</dbReference>
<dbReference type="NCBIfam" id="TIGR00453">
    <property type="entry name" value="ispD"/>
    <property type="match status" value="1"/>
</dbReference>
<proteinExistence type="inferred from homology"/>
<dbReference type="UniPathway" id="UPA00056">
    <property type="reaction ID" value="UER00093"/>
</dbReference>
<dbReference type="Gene3D" id="3.90.550.10">
    <property type="entry name" value="Spore Coat Polysaccharide Biosynthesis Protein SpsA, Chain A"/>
    <property type="match status" value="1"/>
</dbReference>
<dbReference type="AlphaFoldDB" id="Q6SG03"/>
<dbReference type="EC" id="2.7.7.60" evidence="7"/>